<dbReference type="Pfam" id="PF00480">
    <property type="entry name" value="ROK"/>
    <property type="match status" value="1"/>
</dbReference>
<dbReference type="SUPFAM" id="SSF46785">
    <property type="entry name" value="Winged helix' DNA-binding domain"/>
    <property type="match status" value="1"/>
</dbReference>
<evidence type="ECO:0000256" key="1">
    <source>
        <dbReference type="ARBA" id="ARBA00006479"/>
    </source>
</evidence>
<dbReference type="Gene3D" id="3.30.420.40">
    <property type="match status" value="2"/>
</dbReference>
<accession>A0AAU7W6J3</accession>
<dbReference type="PANTHER" id="PTHR18964">
    <property type="entry name" value="ROK (REPRESSOR, ORF, KINASE) FAMILY"/>
    <property type="match status" value="1"/>
</dbReference>
<dbReference type="InterPro" id="IPR036388">
    <property type="entry name" value="WH-like_DNA-bd_sf"/>
</dbReference>
<organism evidence="2">
    <name type="scientific">Agromyces sp. G08B096</name>
    <dbReference type="NCBI Taxonomy" id="3156399"/>
    <lineage>
        <taxon>Bacteria</taxon>
        <taxon>Bacillati</taxon>
        <taxon>Actinomycetota</taxon>
        <taxon>Actinomycetes</taxon>
        <taxon>Micrococcales</taxon>
        <taxon>Microbacteriaceae</taxon>
        <taxon>Agromyces</taxon>
    </lineage>
</organism>
<comment type="similarity">
    <text evidence="1">Belongs to the ROK (NagC/XylR) family.</text>
</comment>
<dbReference type="SUPFAM" id="SSF53067">
    <property type="entry name" value="Actin-like ATPase domain"/>
    <property type="match status" value="1"/>
</dbReference>
<dbReference type="EMBL" id="CP158374">
    <property type="protein sequence ID" value="XBX82085.1"/>
    <property type="molecule type" value="Genomic_DNA"/>
</dbReference>
<sequence>MTQLGDSPAPTGPAPLDDARLHQSARLIDHLIDHGPSTRTELATATGLGRTAVANLSARLAEAGILTEDGAASPGARPAPVALTAARHVLVTVAIDPDEVVATLAALDGAERARFAEPHTAADGAAVLLDLLATVLSRALAAAERADTPVADVTVLVDGAVAGTPPVAVEGTRLGSEPIDVLAELRARLPRLAEIESPQAVSVRLLPTAVAAAEAEAGALAARDLLYLDGDAGVASAVVADGRPLRGAHGLAASLAHLPIVPSGIRCDCGQRGCLLTVAGPEHVLDRAGLAEFDRTHGRRAALAELVARVDDADDRARWSWLDAALWIGRTLQVVVPTVDPAAIVVAGYWARLLPDLDTAFRENRPTIAGGAIGSIPPIVAATAGPDAALAGARRQARDLLVAEPGRLARLARLPPAPDASPRRDVVGSGG</sequence>
<gene>
    <name evidence="2" type="ORF">ABIQ69_15955</name>
</gene>
<evidence type="ECO:0000313" key="2">
    <source>
        <dbReference type="EMBL" id="XBX82085.1"/>
    </source>
</evidence>
<dbReference type="RefSeq" id="WP_350348106.1">
    <property type="nucleotide sequence ID" value="NZ_CP158374.1"/>
</dbReference>
<name>A0AAU7W6J3_9MICO</name>
<protein>
    <submittedName>
        <fullName evidence="2">ROK family protein</fullName>
    </submittedName>
</protein>
<dbReference type="InterPro" id="IPR036390">
    <property type="entry name" value="WH_DNA-bd_sf"/>
</dbReference>
<proteinExistence type="inferred from homology"/>
<dbReference type="InterPro" id="IPR000600">
    <property type="entry name" value="ROK"/>
</dbReference>
<dbReference type="PANTHER" id="PTHR18964:SF149">
    <property type="entry name" value="BIFUNCTIONAL UDP-N-ACETYLGLUCOSAMINE 2-EPIMERASE_N-ACETYLMANNOSAMINE KINASE"/>
    <property type="match status" value="1"/>
</dbReference>
<dbReference type="AlphaFoldDB" id="A0AAU7W6J3"/>
<dbReference type="Gene3D" id="1.10.10.10">
    <property type="entry name" value="Winged helix-like DNA-binding domain superfamily/Winged helix DNA-binding domain"/>
    <property type="match status" value="1"/>
</dbReference>
<reference evidence="2" key="1">
    <citation type="submission" date="2024-05" db="EMBL/GenBank/DDBJ databases">
        <authorList>
            <person name="Yu L."/>
        </authorList>
    </citation>
    <scope>NUCLEOTIDE SEQUENCE</scope>
    <source>
        <strain evidence="2">G08B096</strain>
    </source>
</reference>
<dbReference type="InterPro" id="IPR043129">
    <property type="entry name" value="ATPase_NBD"/>
</dbReference>